<organism evidence="2 3">
    <name type="scientific">Porphyromonas gingivicanis</name>
    <dbReference type="NCBI Taxonomy" id="266762"/>
    <lineage>
        <taxon>Bacteria</taxon>
        <taxon>Pseudomonadati</taxon>
        <taxon>Bacteroidota</taxon>
        <taxon>Bacteroidia</taxon>
        <taxon>Bacteroidales</taxon>
        <taxon>Porphyromonadaceae</taxon>
        <taxon>Porphyromonas</taxon>
    </lineage>
</organism>
<evidence type="ECO:0000313" key="2">
    <source>
        <dbReference type="EMBL" id="KGN99130.1"/>
    </source>
</evidence>
<dbReference type="Proteomes" id="UP000030134">
    <property type="component" value="Unassembled WGS sequence"/>
</dbReference>
<gene>
    <name evidence="2" type="ORF">HQ36_01335</name>
</gene>
<dbReference type="AlphaFoldDB" id="A0A0A2G9Q5"/>
<dbReference type="eggNOG" id="COG4733">
    <property type="taxonomic scope" value="Bacteria"/>
</dbReference>
<comment type="caution">
    <text evidence="2">The sequence shown here is derived from an EMBL/GenBank/DDBJ whole genome shotgun (WGS) entry which is preliminary data.</text>
</comment>
<keyword evidence="3" id="KW-1185">Reference proteome</keyword>
<dbReference type="InterPro" id="IPR026444">
    <property type="entry name" value="Secre_tail"/>
</dbReference>
<dbReference type="NCBIfam" id="TIGR02608">
    <property type="entry name" value="delta_60_rpt"/>
    <property type="match status" value="2"/>
</dbReference>
<feature type="signal peptide" evidence="1">
    <location>
        <begin position="1"/>
        <end position="22"/>
    </location>
</feature>
<evidence type="ECO:0000256" key="1">
    <source>
        <dbReference type="SAM" id="SignalP"/>
    </source>
</evidence>
<evidence type="ECO:0008006" key="4">
    <source>
        <dbReference type="Google" id="ProtNLM"/>
    </source>
</evidence>
<dbReference type="STRING" id="266762.HQ36_01335"/>
<dbReference type="SUPFAM" id="SSF63829">
    <property type="entry name" value="Calcium-dependent phosphotriesterase"/>
    <property type="match status" value="1"/>
</dbReference>
<dbReference type="EMBL" id="JQZW01000002">
    <property type="protein sequence ID" value="KGN99130.1"/>
    <property type="molecule type" value="Genomic_DNA"/>
</dbReference>
<proteinExistence type="predicted"/>
<dbReference type="Pfam" id="PF17164">
    <property type="entry name" value="DUF5122"/>
    <property type="match status" value="4"/>
</dbReference>
<protein>
    <recommendedName>
        <fullName evidence="4">Secretion system C-terminal sorting domain-containing protein</fullName>
    </recommendedName>
</protein>
<dbReference type="NCBIfam" id="TIGR04183">
    <property type="entry name" value="Por_Secre_tail"/>
    <property type="match status" value="1"/>
</dbReference>
<name>A0A0A2G9Q5_9PORP</name>
<accession>A0A0A2G9Q5</accession>
<evidence type="ECO:0000313" key="3">
    <source>
        <dbReference type="Proteomes" id="UP000030134"/>
    </source>
</evidence>
<dbReference type="Gene3D" id="2.80.10.50">
    <property type="match status" value="2"/>
</dbReference>
<dbReference type="InterPro" id="IPR013431">
    <property type="entry name" value="Delta_60_rpt"/>
</dbReference>
<feature type="chain" id="PRO_5001987084" description="Secretion system C-terminal sorting domain-containing protein" evidence="1">
    <location>
        <begin position="23"/>
        <end position="500"/>
    </location>
</feature>
<sequence length="500" mass="54809">MKKVYLIMVACIATLLSLNSQAQEIAHGALDKSFRPTLDGNVFVVLPNSDGTIMVGGSFANAGYNDEDAVYMGNIIRLNSNGNPDKSFNTGGIGFDNSVYSILRTPEGKYLVSGRFSKYNDQPVGMLVRLMPDGSLDPTFNNNNTFTLDGFHANYTPSVSKIFIHPSGQIYVVGGFNKVNDIFAPFVARFSADGQHDGSYQPVDKVNFKTDPSILGAYMDHDGSFFITGSFSRYGGITGCDRVVRFLPDGSLDPEFQSPEFKDSEDGGCTVKSITPYDTGRYLVAGDFVKVNEQERFLTCVIDRQGNVVEEYKPFNFSGDDNNITWAAYYALRYMDWIFVAGGDVTAPQTSFIHSFDSKGSEITDGFKLDTKPDRTATFLYADPINGWLYVSGLFNKINKDVVPYFGRISIAKDPMAIQAPIIATEEAHLTIHQEGSNLFITASDAITEASLYSMEGKLLTSGKSLDEATLQIKTPSAGNYFVKVVLVNGTTATKKLIVR</sequence>
<reference evidence="2 3" key="1">
    <citation type="submission" date="2014-08" db="EMBL/GenBank/DDBJ databases">
        <title>Porphyromonas gingivicanis strain:COT-022_OH1391 Genome sequencing.</title>
        <authorList>
            <person name="Wallis C."/>
            <person name="Deusch O."/>
            <person name="O'Flynn C."/>
            <person name="Davis I."/>
            <person name="Jospin G."/>
            <person name="Darling A.E."/>
            <person name="Coil D.A."/>
            <person name="Alexiev A."/>
            <person name="Horsfall A."/>
            <person name="Kirkwood N."/>
            <person name="Harris S."/>
            <person name="Eisen J.A."/>
        </authorList>
    </citation>
    <scope>NUCLEOTIDE SEQUENCE [LARGE SCALE GENOMIC DNA]</scope>
    <source>
        <strain evidence="3">COT-022 OH1391</strain>
    </source>
</reference>
<keyword evidence="1" id="KW-0732">Signal</keyword>